<evidence type="ECO:0000256" key="4">
    <source>
        <dbReference type="ARBA" id="ARBA00044881"/>
    </source>
</evidence>
<evidence type="ECO:0000256" key="10">
    <source>
        <dbReference type="ARBA" id="ARBA00044900"/>
    </source>
</evidence>
<evidence type="ECO:0000256" key="17">
    <source>
        <dbReference type="ARBA" id="ARBA00045709"/>
    </source>
</evidence>
<evidence type="ECO:0000256" key="1">
    <source>
        <dbReference type="ARBA" id="ARBA00004141"/>
    </source>
</evidence>
<dbReference type="InterPro" id="IPR026891">
    <property type="entry name" value="Fn3-like"/>
</dbReference>
<keyword evidence="19" id="KW-0812">Transmembrane</keyword>
<comment type="catalytic activity">
    <reaction evidence="4">
        <text>L-alpha-aminoacyl-L-arginine(out) = L-alpha-aminoacyl-L-arginine(in)</text>
        <dbReference type="Rhea" id="RHEA:79367"/>
        <dbReference type="ChEBI" id="CHEBI:229968"/>
    </reaction>
</comment>
<evidence type="ECO:0000256" key="14">
    <source>
        <dbReference type="ARBA" id="ARBA00044924"/>
    </source>
</evidence>
<dbReference type="Pfam" id="PF07690">
    <property type="entry name" value="MFS_1"/>
    <property type="match status" value="1"/>
</dbReference>
<dbReference type="eggNOG" id="KOG4686">
    <property type="taxonomic scope" value="Eukaryota"/>
</dbReference>
<comment type="catalytic activity">
    <reaction evidence="8">
        <text>L-aspartyl-L-lysine(out) = L-aspartyl-L-lysine(in)</text>
        <dbReference type="Rhea" id="RHEA:79411"/>
        <dbReference type="ChEBI" id="CHEBI:229953"/>
    </reaction>
</comment>
<dbReference type="Pfam" id="PF14310">
    <property type="entry name" value="Fn3-like"/>
    <property type="match status" value="1"/>
</dbReference>
<comment type="catalytic activity">
    <reaction evidence="2">
        <text>L-lysyl-L-alanine(out) = L-lysyl-L-alanine(in)</text>
        <dbReference type="Rhea" id="RHEA:79399"/>
        <dbReference type="ChEBI" id="CHEBI:229954"/>
    </reaction>
</comment>
<comment type="subunit">
    <text evidence="18">Homodimer. Interacts with lysosomal protein GLMP (via lumenal domain); the interaction starts while both proteins are still in the endoplasmic reticulum and is required for stabilization of MFSD1 in lysosomes but has no direct effect on its targeting to lysosomes or transporter activity.</text>
</comment>
<name>K1VZJ9_TRIAC</name>
<proteinExistence type="predicted"/>
<feature type="transmembrane region" description="Helical" evidence="19">
    <location>
        <begin position="71"/>
        <end position="90"/>
    </location>
</feature>
<dbReference type="InParanoid" id="K1VZJ9"/>
<evidence type="ECO:0000256" key="3">
    <source>
        <dbReference type="ARBA" id="ARBA00044878"/>
    </source>
</evidence>
<comment type="catalytic activity">
    <reaction evidence="9">
        <text>L-arginyl-L-alpha-amino acid(out) = L-arginyl-L-alpha-amino acid(in)</text>
        <dbReference type="Rhea" id="RHEA:79371"/>
        <dbReference type="ChEBI" id="CHEBI:84315"/>
    </reaction>
</comment>
<evidence type="ECO:0000256" key="13">
    <source>
        <dbReference type="ARBA" id="ARBA00044919"/>
    </source>
</evidence>
<keyword evidence="22" id="KW-1185">Reference proteome</keyword>
<dbReference type="HOGENOM" id="CLU_030987_0_0_1"/>
<dbReference type="PANTHER" id="PTHR23512">
    <property type="entry name" value="MAJOR FACILITATOR SUPERFAMILY DOMAIN-CONTAINING PROTEIN 1"/>
    <property type="match status" value="1"/>
</dbReference>
<evidence type="ECO:0000256" key="8">
    <source>
        <dbReference type="ARBA" id="ARBA00044898"/>
    </source>
</evidence>
<feature type="transmembrane region" description="Helical" evidence="19">
    <location>
        <begin position="97"/>
        <end position="115"/>
    </location>
</feature>
<gene>
    <name evidence="21" type="ORF">A1Q2_00696</name>
</gene>
<evidence type="ECO:0000256" key="6">
    <source>
        <dbReference type="ARBA" id="ARBA00044891"/>
    </source>
</evidence>
<evidence type="ECO:0000256" key="2">
    <source>
        <dbReference type="ARBA" id="ARBA00044876"/>
    </source>
</evidence>
<feature type="transmembrane region" description="Helical" evidence="19">
    <location>
        <begin position="127"/>
        <end position="144"/>
    </location>
</feature>
<feature type="transmembrane region" description="Helical" evidence="19">
    <location>
        <begin position="192"/>
        <end position="217"/>
    </location>
</feature>
<dbReference type="InterPro" id="IPR052187">
    <property type="entry name" value="MFSD1"/>
</dbReference>
<dbReference type="InterPro" id="IPR036259">
    <property type="entry name" value="MFS_trans_sf"/>
</dbReference>
<comment type="catalytic activity">
    <reaction evidence="14">
        <text>L-lysyl-glycine(out) = L-lysyl-glycine(in)</text>
        <dbReference type="Rhea" id="RHEA:79407"/>
        <dbReference type="ChEBI" id="CHEBI:191202"/>
    </reaction>
</comment>
<evidence type="ECO:0000256" key="16">
    <source>
        <dbReference type="ARBA" id="ARBA00045018"/>
    </source>
</evidence>
<organism evidence="21 22">
    <name type="scientific">Trichosporon asahii var. asahii (strain CBS 8904)</name>
    <name type="common">Yeast</name>
    <dbReference type="NCBI Taxonomy" id="1220162"/>
    <lineage>
        <taxon>Eukaryota</taxon>
        <taxon>Fungi</taxon>
        <taxon>Dikarya</taxon>
        <taxon>Basidiomycota</taxon>
        <taxon>Agaricomycotina</taxon>
        <taxon>Tremellomycetes</taxon>
        <taxon>Trichosporonales</taxon>
        <taxon>Trichosporonaceae</taxon>
        <taxon>Trichosporon</taxon>
    </lineage>
</organism>
<comment type="catalytic activity">
    <reaction evidence="12">
        <text>L-histidyl-L-alpha-amino acid(out) = L-histidyl-L-alpha-amino acid(in)</text>
        <dbReference type="Rhea" id="RHEA:79379"/>
        <dbReference type="ChEBI" id="CHEBI:229964"/>
    </reaction>
</comment>
<dbReference type="GO" id="GO:0022857">
    <property type="term" value="F:transmembrane transporter activity"/>
    <property type="evidence" value="ECO:0007669"/>
    <property type="project" value="InterPro"/>
</dbReference>
<evidence type="ECO:0000256" key="9">
    <source>
        <dbReference type="ARBA" id="ARBA00044899"/>
    </source>
</evidence>
<feature type="transmembrane region" description="Helical" evidence="19">
    <location>
        <begin position="287"/>
        <end position="307"/>
    </location>
</feature>
<comment type="caution">
    <text evidence="21">The sequence shown here is derived from an EMBL/GenBank/DDBJ whole genome shotgun (WGS) entry which is preliminary data.</text>
</comment>
<dbReference type="InterPro" id="IPR013783">
    <property type="entry name" value="Ig-like_fold"/>
</dbReference>
<dbReference type="SUPFAM" id="SSF103473">
    <property type="entry name" value="MFS general substrate transporter"/>
    <property type="match status" value="1"/>
</dbReference>
<dbReference type="SMART" id="SM01217">
    <property type="entry name" value="Fn3_like"/>
    <property type="match status" value="1"/>
</dbReference>
<protein>
    <recommendedName>
        <fullName evidence="15">Lysosomal dipeptide transporter MFSD1</fullName>
    </recommendedName>
    <alternativeName>
        <fullName evidence="16">Major facilitator superfamily domain-containing protein 1</fullName>
    </alternativeName>
</protein>
<comment type="catalytic activity">
    <reaction evidence="3">
        <text>L-histidyl-glycine(out) = L-histidyl-glycine(in)</text>
        <dbReference type="Rhea" id="RHEA:79395"/>
        <dbReference type="ChEBI" id="CHEBI:229957"/>
    </reaction>
</comment>
<comment type="catalytic activity">
    <reaction evidence="13">
        <text>L-alanyl-L-lysine(out) = L-alanyl-L-lysine(in)</text>
        <dbReference type="Rhea" id="RHEA:79415"/>
        <dbReference type="ChEBI" id="CHEBI:192470"/>
    </reaction>
</comment>
<dbReference type="Gene3D" id="2.60.40.10">
    <property type="entry name" value="Immunoglobulins"/>
    <property type="match status" value="1"/>
</dbReference>
<keyword evidence="19" id="KW-1133">Transmembrane helix</keyword>
<comment type="subcellular location">
    <subcellularLocation>
        <location evidence="1">Membrane</location>
        <topology evidence="1">Multi-pass membrane protein</topology>
    </subcellularLocation>
</comment>
<evidence type="ECO:0000256" key="15">
    <source>
        <dbReference type="ARBA" id="ARBA00044985"/>
    </source>
</evidence>
<reference evidence="21 22" key="1">
    <citation type="journal article" date="2012" name="Eukaryot. Cell">
        <title>Genome sequence of the Trichosporon asahii environmental strain CBS 8904.</title>
        <authorList>
            <person name="Yang R.Y."/>
            <person name="Li H.T."/>
            <person name="Zhu H."/>
            <person name="Zhou G.P."/>
            <person name="Wang M."/>
            <person name="Wang L."/>
        </authorList>
    </citation>
    <scope>NUCLEOTIDE SEQUENCE [LARGE SCALE GENOMIC DNA]</scope>
    <source>
        <strain evidence="21 22">CBS 8904</strain>
    </source>
</reference>
<comment type="catalytic activity">
    <reaction evidence="7">
        <text>L-alpha-aminoacyl-L-lysine(out) = L-alpha-aminoacyl-L-lysine(in)</text>
        <dbReference type="Rhea" id="RHEA:79383"/>
        <dbReference type="ChEBI" id="CHEBI:229966"/>
    </reaction>
</comment>
<evidence type="ECO:0000259" key="20">
    <source>
        <dbReference type="SMART" id="SM01217"/>
    </source>
</evidence>
<evidence type="ECO:0000313" key="21">
    <source>
        <dbReference type="EMBL" id="EKD04997.1"/>
    </source>
</evidence>
<feature type="transmembrane region" description="Helical" evidence="19">
    <location>
        <begin position="33"/>
        <end position="51"/>
    </location>
</feature>
<evidence type="ECO:0000256" key="12">
    <source>
        <dbReference type="ARBA" id="ARBA00044912"/>
    </source>
</evidence>
<evidence type="ECO:0000256" key="5">
    <source>
        <dbReference type="ARBA" id="ARBA00044884"/>
    </source>
</evidence>
<comment type="catalytic activity">
    <reaction evidence="6">
        <text>L-lysyl-L-alpha-amino acid(out) = L-lysyl-L-alpha-amino acid(in)</text>
        <dbReference type="Rhea" id="RHEA:79387"/>
        <dbReference type="ChEBI" id="CHEBI:229965"/>
    </reaction>
</comment>
<dbReference type="EMBL" id="AMBO01000167">
    <property type="protein sequence ID" value="EKD04997.1"/>
    <property type="molecule type" value="Genomic_DNA"/>
</dbReference>
<feature type="transmembrane region" description="Helical" evidence="19">
    <location>
        <begin position="339"/>
        <end position="364"/>
    </location>
</feature>
<keyword evidence="19" id="KW-0472">Membrane</keyword>
<comment type="catalytic activity">
    <reaction evidence="10">
        <text>L-lysyl-L-lysine(out) = L-lysyl-L-lysine(in)</text>
        <dbReference type="Rhea" id="RHEA:79403"/>
        <dbReference type="ChEBI" id="CHEBI:229956"/>
    </reaction>
</comment>
<comment type="catalytic activity">
    <reaction evidence="11">
        <text>L-arginyl-glycine(out) = L-arginyl-glycine(in)</text>
        <dbReference type="Rhea" id="RHEA:79391"/>
        <dbReference type="ChEBI" id="CHEBI:229955"/>
    </reaction>
</comment>
<dbReference type="STRING" id="1220162.K1VZJ9"/>
<dbReference type="GO" id="GO:0016020">
    <property type="term" value="C:membrane"/>
    <property type="evidence" value="ECO:0007669"/>
    <property type="project" value="UniProtKB-SubCell"/>
</dbReference>
<comment type="catalytic activity">
    <reaction evidence="5">
        <text>L-alpha-aminoacyl-L-histidine(out) = L-alpha-aminoacyl-L-histidine(in)</text>
        <dbReference type="Rhea" id="RHEA:79375"/>
        <dbReference type="ChEBI" id="CHEBI:229967"/>
    </reaction>
</comment>
<dbReference type="PANTHER" id="PTHR23512:SF12">
    <property type="entry name" value="TRANSPORTER, PUTATIVE (AFU_ORTHOLOGUE AFUA_4G00260)-RELATED"/>
    <property type="match status" value="1"/>
</dbReference>
<feature type="domain" description="Fibronectin type III-like" evidence="20">
    <location>
        <begin position="518"/>
        <end position="592"/>
    </location>
</feature>
<dbReference type="InterPro" id="IPR011701">
    <property type="entry name" value="MFS"/>
</dbReference>
<feature type="transmembrane region" description="Helical" evidence="19">
    <location>
        <begin position="314"/>
        <end position="333"/>
    </location>
</feature>
<dbReference type="AlphaFoldDB" id="K1VZJ9"/>
<evidence type="ECO:0000256" key="7">
    <source>
        <dbReference type="ARBA" id="ARBA00044893"/>
    </source>
</evidence>
<dbReference type="OMA" id="TWTLWGG"/>
<sequence>MNGVVLPLAGDPEDSDALCDDASFDRAQIPQRYRICAFLMIILFSTGSSYAENVITPLKTRILKELKITNAQFGAVASASSLVNSILPIIGGIGMDYWGATYAAILSSVFILIGAVVSGCSAQTNNYGLLVGGQIVMGLGSTIIESTQNKLYAHWFSGSTLAFVYGIDIAWNRIVSIVCRATAVPLSEINGFWGWALWIPAILCALNLAICILYWTYERSLPREYRPVLGKDARVKEGALKKRISPKFFWILCGTQMFQNSAISVYTSNLSDMQVKTRRTKTLAAGYNSSLQGVIPIVLTPLAGLFFDRVGWRMVFVSWTAMLYIIVFALIGLTKVHPLGPILLSSFALSTNALTFTASIPVLVGTDRLIGTAFGVWKSFQNTNTLILEVAAGAIQDRTPGQAYDNVIYILIGIKSIEMCLGPVYDFLDGRWLGHSLRAPEKRRLEIYRNAVINHLDYKGWRINKITMVIVATQLTCMIITGWAYDGLEAEATGSTADEWCRKASVSVKNTRRVSADHSVHFYTAPPPETETNLVHPEVSLQAFTKVYQLSPGESRRVEVEMDKHAISHWDEYADTWKAEVGAWTAKIGIDAQMMVAAAKFQVDHAMEWRGL</sequence>
<dbReference type="OrthoDB" id="424834at2759"/>
<evidence type="ECO:0000256" key="19">
    <source>
        <dbReference type="SAM" id="Phobius"/>
    </source>
</evidence>
<accession>K1VZJ9</accession>
<comment type="function">
    <text evidence="17">Lysosomal dipeptide uniporter that selectively exports lysine, arginine or histidine-containing dipeptides with a net positive charge from the lysosome lumen into the cytosol. Could play a role in a specific type of protein O-glycosylation indirectly regulating macrophages migration and tissue invasion. Also essential for liver homeostasis.</text>
</comment>
<evidence type="ECO:0000256" key="11">
    <source>
        <dbReference type="ARBA" id="ARBA00044903"/>
    </source>
</evidence>
<evidence type="ECO:0000313" key="22">
    <source>
        <dbReference type="Proteomes" id="UP000006757"/>
    </source>
</evidence>
<dbReference type="Gene3D" id="1.20.1250.20">
    <property type="entry name" value="MFS general substrate transporter like domains"/>
    <property type="match status" value="2"/>
</dbReference>
<evidence type="ECO:0000256" key="18">
    <source>
        <dbReference type="ARBA" id="ARBA00046376"/>
    </source>
</evidence>
<dbReference type="Proteomes" id="UP000006757">
    <property type="component" value="Unassembled WGS sequence"/>
</dbReference>